<dbReference type="GO" id="GO:0003341">
    <property type="term" value="P:cilium movement"/>
    <property type="evidence" value="ECO:0007669"/>
    <property type="project" value="TreeGrafter"/>
</dbReference>
<dbReference type="GO" id="GO:0036159">
    <property type="term" value="P:inner dynein arm assembly"/>
    <property type="evidence" value="ECO:0007669"/>
    <property type="project" value="TreeGrafter"/>
</dbReference>
<dbReference type="InterPro" id="IPR007052">
    <property type="entry name" value="CS_dom"/>
</dbReference>
<sequence>MPAIVLKDYTWRQTKEAVIISVDVNNHPNNADIFAIDNYVKINFTPFIFELFLSHDILEESSECILSEKQVVLTLKKGIINRKWDSLVLDDLSKEKKSRIRAQAVQRLQMLAEQKRKKLRDKKQELQRQGVREQIDIDTETLKKIEMIRDSHRKEAMSEFENWRKNILIENIYQCPGTIQNKKQEIFDKTNSSNENSIVITEICEKEDDDLKKLEEDKKRGEKIIQNLINGKLFGERKKIFETNNKNNPKTRQFGTISIKFSERIFPTPARESHHLEEQEWLEKQAEAKRTVGFTTDDLRSEEQDPLCLKDKGDEFFKIGNYLAAISAYTHGIKLSDKMSQLYANRSAAQYAIGNFQRCAEDCSTALELMVPKCEGNRESRARCHARLGAALCKLSASQHGIGEFEEALQLSPNNLTIKNDLNRAKRILNV</sequence>
<dbReference type="OrthoDB" id="348005at2759"/>
<feature type="coiled-coil region" evidence="2">
    <location>
        <begin position="204"/>
        <end position="231"/>
    </location>
</feature>
<dbReference type="SMART" id="SM00028">
    <property type="entry name" value="TPR"/>
    <property type="match status" value="3"/>
</dbReference>
<evidence type="ECO:0000256" key="2">
    <source>
        <dbReference type="SAM" id="Coils"/>
    </source>
</evidence>
<dbReference type="Gene3D" id="1.25.40.10">
    <property type="entry name" value="Tetratricopeptide repeat domain"/>
    <property type="match status" value="1"/>
</dbReference>
<keyword evidence="1" id="KW-0802">TPR repeat</keyword>
<dbReference type="PANTHER" id="PTHR46492">
    <property type="entry name" value="DYNEIN ASSEMBLY FACTOR 4, AXONEMAL"/>
    <property type="match status" value="1"/>
</dbReference>
<dbReference type="PROSITE" id="PS50005">
    <property type="entry name" value="TPR"/>
    <property type="match status" value="1"/>
</dbReference>
<feature type="repeat" description="TPR" evidence="1">
    <location>
        <begin position="382"/>
        <end position="415"/>
    </location>
</feature>
<comment type="caution">
    <text evidence="4">The sequence shown here is derived from an EMBL/GenBank/DDBJ whole genome shotgun (WGS) entry which is preliminary data.</text>
</comment>
<keyword evidence="5" id="KW-1185">Reference proteome</keyword>
<dbReference type="Proteomes" id="UP000639338">
    <property type="component" value="Unassembled WGS sequence"/>
</dbReference>
<protein>
    <recommendedName>
        <fullName evidence="3">CS domain-containing protein</fullName>
    </recommendedName>
</protein>
<dbReference type="GO" id="GO:0036158">
    <property type="term" value="P:outer dynein arm assembly"/>
    <property type="evidence" value="ECO:0007669"/>
    <property type="project" value="TreeGrafter"/>
</dbReference>
<dbReference type="SUPFAM" id="SSF48452">
    <property type="entry name" value="TPR-like"/>
    <property type="match status" value="1"/>
</dbReference>
<feature type="domain" description="CS" evidence="3">
    <location>
        <begin position="4"/>
        <end position="88"/>
    </location>
</feature>
<dbReference type="InterPro" id="IPR019734">
    <property type="entry name" value="TPR_rpt"/>
</dbReference>
<evidence type="ECO:0000259" key="3">
    <source>
        <dbReference type="PROSITE" id="PS51203"/>
    </source>
</evidence>
<name>A0A835CUJ5_APHGI</name>
<keyword evidence="2" id="KW-0175">Coiled coil</keyword>
<dbReference type="EMBL" id="JACMRX010000003">
    <property type="protein sequence ID" value="KAF7993410.1"/>
    <property type="molecule type" value="Genomic_DNA"/>
</dbReference>
<feature type="coiled-coil region" evidence="2">
    <location>
        <begin position="105"/>
        <end position="136"/>
    </location>
</feature>
<organism evidence="4 5">
    <name type="scientific">Aphidius gifuensis</name>
    <name type="common">Parasitoid wasp</name>
    <dbReference type="NCBI Taxonomy" id="684658"/>
    <lineage>
        <taxon>Eukaryota</taxon>
        <taxon>Metazoa</taxon>
        <taxon>Ecdysozoa</taxon>
        <taxon>Arthropoda</taxon>
        <taxon>Hexapoda</taxon>
        <taxon>Insecta</taxon>
        <taxon>Pterygota</taxon>
        <taxon>Neoptera</taxon>
        <taxon>Endopterygota</taxon>
        <taxon>Hymenoptera</taxon>
        <taxon>Apocrita</taxon>
        <taxon>Ichneumonoidea</taxon>
        <taxon>Braconidae</taxon>
        <taxon>Aphidiinae</taxon>
        <taxon>Aphidius</taxon>
    </lineage>
</organism>
<accession>A0A835CUJ5</accession>
<dbReference type="InterPro" id="IPR011990">
    <property type="entry name" value="TPR-like_helical_dom_sf"/>
</dbReference>
<proteinExistence type="predicted"/>
<reference evidence="4 5" key="1">
    <citation type="submission" date="2020-08" db="EMBL/GenBank/DDBJ databases">
        <title>Aphidius gifuensis genome sequencing and assembly.</title>
        <authorList>
            <person name="Du Z."/>
        </authorList>
    </citation>
    <scope>NUCLEOTIDE SEQUENCE [LARGE SCALE GENOMIC DNA]</scope>
    <source>
        <strain evidence="4">YNYX2018</strain>
        <tissue evidence="4">Adults</tissue>
    </source>
</reference>
<dbReference type="SUPFAM" id="SSF49764">
    <property type="entry name" value="HSP20-like chaperones"/>
    <property type="match status" value="1"/>
</dbReference>
<gene>
    <name evidence="4" type="ORF">HCN44_007913</name>
</gene>
<dbReference type="InterPro" id="IPR052004">
    <property type="entry name" value="Dynein_assembly_factor_4"/>
</dbReference>
<dbReference type="PROSITE" id="PS51203">
    <property type="entry name" value="CS"/>
    <property type="match status" value="1"/>
</dbReference>
<dbReference type="Gene3D" id="2.60.40.790">
    <property type="match status" value="1"/>
</dbReference>
<dbReference type="InterPro" id="IPR008978">
    <property type="entry name" value="HSP20-like_chaperone"/>
</dbReference>
<dbReference type="AlphaFoldDB" id="A0A835CUJ5"/>
<dbReference type="PANTHER" id="PTHR46492:SF1">
    <property type="entry name" value="DYNEIN AXONEMAL ASSEMBLY FACTOR 4"/>
    <property type="match status" value="1"/>
</dbReference>
<evidence type="ECO:0000313" key="5">
    <source>
        <dbReference type="Proteomes" id="UP000639338"/>
    </source>
</evidence>
<dbReference type="Pfam" id="PF04969">
    <property type="entry name" value="CS"/>
    <property type="match status" value="1"/>
</dbReference>
<evidence type="ECO:0000256" key="1">
    <source>
        <dbReference type="PROSITE-ProRule" id="PRU00339"/>
    </source>
</evidence>
<evidence type="ECO:0000313" key="4">
    <source>
        <dbReference type="EMBL" id="KAF7993410.1"/>
    </source>
</evidence>